<gene>
    <name evidence="4" type="ORF">BU16DRAFT_622574</name>
</gene>
<dbReference type="AlphaFoldDB" id="A0A6A6QDF1"/>
<dbReference type="Proteomes" id="UP000799750">
    <property type="component" value="Unassembled WGS sequence"/>
</dbReference>
<dbReference type="PROSITE" id="PS50088">
    <property type="entry name" value="ANK_REPEAT"/>
    <property type="match status" value="1"/>
</dbReference>
<keyword evidence="1" id="KW-0040">ANK repeat</keyword>
<evidence type="ECO:0000259" key="3">
    <source>
        <dbReference type="Pfam" id="PF17111"/>
    </source>
</evidence>
<feature type="domain" description="Azaphilone pigments biosynthesis cluster protein L N-terminal" evidence="3">
    <location>
        <begin position="1"/>
        <end position="156"/>
    </location>
</feature>
<feature type="region of interest" description="Disordered" evidence="2">
    <location>
        <begin position="235"/>
        <end position="260"/>
    </location>
</feature>
<feature type="compositionally biased region" description="Polar residues" evidence="2">
    <location>
        <begin position="235"/>
        <end position="246"/>
    </location>
</feature>
<dbReference type="Gene3D" id="1.25.40.20">
    <property type="entry name" value="Ankyrin repeat-containing domain"/>
    <property type="match status" value="1"/>
</dbReference>
<organism evidence="4 5">
    <name type="scientific">Lophium mytilinum</name>
    <dbReference type="NCBI Taxonomy" id="390894"/>
    <lineage>
        <taxon>Eukaryota</taxon>
        <taxon>Fungi</taxon>
        <taxon>Dikarya</taxon>
        <taxon>Ascomycota</taxon>
        <taxon>Pezizomycotina</taxon>
        <taxon>Dothideomycetes</taxon>
        <taxon>Pleosporomycetidae</taxon>
        <taxon>Mytilinidiales</taxon>
        <taxon>Mytilinidiaceae</taxon>
        <taxon>Lophium</taxon>
    </lineage>
</organism>
<feature type="compositionally biased region" description="Acidic residues" evidence="2">
    <location>
        <begin position="672"/>
        <end position="697"/>
    </location>
</feature>
<feature type="repeat" description="ANK" evidence="1">
    <location>
        <begin position="542"/>
        <end position="581"/>
    </location>
</feature>
<dbReference type="InterPro" id="IPR002110">
    <property type="entry name" value="Ankyrin_rpt"/>
</dbReference>
<keyword evidence="5" id="KW-1185">Reference proteome</keyword>
<proteinExistence type="predicted"/>
<protein>
    <recommendedName>
        <fullName evidence="3">Azaphilone pigments biosynthesis cluster protein L N-terminal domain-containing protein</fullName>
    </recommendedName>
</protein>
<sequence>MDPVSAGASVLAIVGFALQGTKVLYESISGVKDAPQRIKSLASAVADLRSVLTQLELCRALADPDADLQNVTSLIQACSRDVQRYRKSIDSIQIIPTDTKVKQSWKRLKTVLKKDDVKQVWQEVNHHCTVLGVQLSLLQSNTTSLCKDKIVKLQSAFSDQAVHDQRQTTLLLQRTEDVSTINNNLQGFKTSTIDHIRDTVTSIAQKLENAPSRLETQSEDIFTLLKAIQAQISGSSTQSNVAQRSSSPRRHSSGDVDDERFTDEYPKLHESLTRLCQLDFGEGRTWHNEEADGIINDLHLLLESISTLHQHSGRRKLGKRKVDSTDTYELNDRVLKRLCGIVTASQSVDTSLAEVKKVTQKRGDLDVSTSFYKAKISITERRITFERDSDSDSTKKTDMIETITRVKAFVRHRDLNNVLVAQIRQFQLSTGFSCRNPFVSVGKTLPDDSPIFSIVENGNVEALQQLLSRGEATLRDKDSWGTPLLHEKLKMTFHLARPFIDLNPTSYEDPNPLLELAKGEYDPHRFKFLLDAGSNIHARDVDGRTCLHLAILGVDRPWYEVEYSAPNFLIQRGADIFSKDSFGHSISHDAYTRTNEDVGGYRGDLWDAVLSYCGFDICKLRKGYPRTPQYGDFRDFRDYTREDFERLWKGREDQCPYFHDPPIWRSPLSSNPEDDVDKSELEEVFWSDEDSDDDLTI</sequence>
<evidence type="ECO:0000313" key="5">
    <source>
        <dbReference type="Proteomes" id="UP000799750"/>
    </source>
</evidence>
<feature type="region of interest" description="Disordered" evidence="2">
    <location>
        <begin position="664"/>
        <end position="697"/>
    </location>
</feature>
<accession>A0A6A6QDF1</accession>
<dbReference type="InterPro" id="IPR036770">
    <property type="entry name" value="Ankyrin_rpt-contain_sf"/>
</dbReference>
<evidence type="ECO:0000313" key="4">
    <source>
        <dbReference type="EMBL" id="KAF2490020.1"/>
    </source>
</evidence>
<dbReference type="EMBL" id="MU004198">
    <property type="protein sequence ID" value="KAF2490020.1"/>
    <property type="molecule type" value="Genomic_DNA"/>
</dbReference>
<reference evidence="4" key="1">
    <citation type="journal article" date="2020" name="Stud. Mycol.">
        <title>101 Dothideomycetes genomes: a test case for predicting lifestyles and emergence of pathogens.</title>
        <authorList>
            <person name="Haridas S."/>
            <person name="Albert R."/>
            <person name="Binder M."/>
            <person name="Bloem J."/>
            <person name="Labutti K."/>
            <person name="Salamov A."/>
            <person name="Andreopoulos B."/>
            <person name="Baker S."/>
            <person name="Barry K."/>
            <person name="Bills G."/>
            <person name="Bluhm B."/>
            <person name="Cannon C."/>
            <person name="Castanera R."/>
            <person name="Culley D."/>
            <person name="Daum C."/>
            <person name="Ezra D."/>
            <person name="Gonzalez J."/>
            <person name="Henrissat B."/>
            <person name="Kuo A."/>
            <person name="Liang C."/>
            <person name="Lipzen A."/>
            <person name="Lutzoni F."/>
            <person name="Magnuson J."/>
            <person name="Mondo S."/>
            <person name="Nolan M."/>
            <person name="Ohm R."/>
            <person name="Pangilinan J."/>
            <person name="Park H.-J."/>
            <person name="Ramirez L."/>
            <person name="Alfaro M."/>
            <person name="Sun H."/>
            <person name="Tritt A."/>
            <person name="Yoshinaga Y."/>
            <person name="Zwiers L.-H."/>
            <person name="Turgeon B."/>
            <person name="Goodwin S."/>
            <person name="Spatafora J."/>
            <person name="Crous P."/>
            <person name="Grigoriev I."/>
        </authorList>
    </citation>
    <scope>NUCLEOTIDE SEQUENCE</scope>
    <source>
        <strain evidence="4">CBS 269.34</strain>
    </source>
</reference>
<dbReference type="SUPFAM" id="SSF48403">
    <property type="entry name" value="Ankyrin repeat"/>
    <property type="match status" value="1"/>
</dbReference>
<name>A0A6A6QDF1_9PEZI</name>
<dbReference type="InterPro" id="IPR031348">
    <property type="entry name" value="PigL_N"/>
</dbReference>
<evidence type="ECO:0000256" key="1">
    <source>
        <dbReference type="PROSITE-ProRule" id="PRU00023"/>
    </source>
</evidence>
<dbReference type="OrthoDB" id="3796990at2759"/>
<dbReference type="Pfam" id="PF17111">
    <property type="entry name" value="PigL_N"/>
    <property type="match status" value="1"/>
</dbReference>
<evidence type="ECO:0000256" key="2">
    <source>
        <dbReference type="SAM" id="MobiDB-lite"/>
    </source>
</evidence>